<evidence type="ECO:0000256" key="8">
    <source>
        <dbReference type="ARBA" id="ARBA00023157"/>
    </source>
</evidence>
<dbReference type="Gene3D" id="2.60.40.10">
    <property type="entry name" value="Immunoglobulins"/>
    <property type="match status" value="7"/>
</dbReference>
<keyword evidence="10" id="KW-0325">Glycoprotein</keyword>
<evidence type="ECO:0000313" key="14">
    <source>
        <dbReference type="RefSeq" id="XP_013925300.1"/>
    </source>
</evidence>
<dbReference type="InterPro" id="IPR003961">
    <property type="entry name" value="FN3_dom"/>
</dbReference>
<keyword evidence="3 11" id="KW-0812">Transmembrane</keyword>
<dbReference type="RefSeq" id="XP_013925300.1">
    <property type="nucleotide sequence ID" value="XM_014069825.1"/>
</dbReference>
<proteinExistence type="inferred from homology"/>
<dbReference type="InterPro" id="IPR041182">
    <property type="entry name" value="LEP-R_IGD"/>
</dbReference>
<evidence type="ECO:0000256" key="7">
    <source>
        <dbReference type="ARBA" id="ARBA00023136"/>
    </source>
</evidence>
<name>A0A6I9YNK1_9SAUR</name>
<dbReference type="PANTHER" id="PTHR23037">
    <property type="entry name" value="CYTOKINE RECEPTOR"/>
    <property type="match status" value="1"/>
</dbReference>
<sequence>MADIHSDDMYQSAHQSFDNQGVHAGGLHTSQNLQVGDTVLPTNSKDGAERIFVCAKFAQIIATRWLYFLDSFEFFYTNTSLENASTNLLKENSTVIHCNTLKSQKYECQVSSIKLNHIYIIWLKITNGNILLQSPLMSVKPIDIDFFQVVISHCMVYQIPPQSFQMPCIPARMAEDVPTWQDVHGTIGANATVFVAGDNVLCCHWSDTYMNCLAHTAEMEAKALISSRIVGSTLQQIDSIWNLQFWTNETTEELFCIVKLSTKSPYLNEDFTVNLLHAFALYNQMMLAFNLSILSGLIIKPDPPLCLHVEMADTGQIKISWSQPASKSNLFLYEVKCFTNSTKSFQQVAEITMGTSLTINNELLASSYIIQVRCKNHKELGLWSDWSSPFIMDLQDVMYFPSKLLASVGTNVSLYCVYKTKDKMISSKKIVWWLNLAKEISSSQYTFVNDYTSKVTLTNLPAMKPGGKFLFNALYCCNENKECNHRYAELYIIDANINITCETYGNLQKMTCSWSINPDPILLESTLLLRYYRNDIYCSESPSMHSDSEVKECNLLRNNVYECIFQPFYLLSGYTMWIEIKHSLGTVTSRPVCVLPKEVVKPFSPFSVKAEITADTGQLNVSWKNPELPKNDLQFQVRYATSGEDINWKIQEVLAVSVTSLSIAVQDPCIVYIIQVRCRMSEGIGYWSDWSRSAYTVVKDIKAPLRGPEFWRVINEDPIMNQKNVTLLWKPLMKNLSLCSVLDYVVEHNTSENIVWSDYIENDTTYTFSWSGDTHSVKILAINSIGPSSVNFILTLSQQISTVNIVQSLNIYPMNSSCVIMSWILLPMDYVVTSFVIEWTNLNGEEQIKWITAPPNVRRYHIFDNFVLIEKYRFSLYPVINEGVTKPAITEGFSKGGIEKQHDVNFYVILPLMISCSFLLLGALLILQHRIKKLLWVDVPNPKNCSWAQGVNFQKPETFEHLFLKHPEALSFGPLLLESEIVLEDISIDKAMKHEDKQELLAVDSLFSTIQDFEHDSTCFSGHFNSDSLSENVQDAENKRGMSEQCNVKYATILSGSMSSGLYEPPKDSSSPSDRSFVNLKSLVPASFSSISWAVGNQAFLILPEYFQDPPRKSHSLSVVSTEGFLESSEQDKTFTEGDSPERSLFYLGMGPLKNNENDIFLTENSNVAPCNFHTNTLIRSMGISQNVTPDLNPFICNCERPLQTFIPYMPQFQTLTVKIHETASSKA</sequence>
<dbReference type="Pfam" id="PF06328">
    <property type="entry name" value="Lep_receptor_Ig"/>
    <property type="match status" value="1"/>
</dbReference>
<evidence type="ECO:0000256" key="9">
    <source>
        <dbReference type="ARBA" id="ARBA00023170"/>
    </source>
</evidence>
<evidence type="ECO:0000256" key="10">
    <source>
        <dbReference type="ARBA" id="ARBA00023180"/>
    </source>
</evidence>
<dbReference type="PROSITE" id="PS50853">
    <property type="entry name" value="FN3"/>
    <property type="match status" value="2"/>
</dbReference>
<dbReference type="KEGG" id="tsr:106551682"/>
<evidence type="ECO:0000256" key="5">
    <source>
        <dbReference type="ARBA" id="ARBA00022737"/>
    </source>
</evidence>
<dbReference type="InterPro" id="IPR003529">
    <property type="entry name" value="Hematopoietin_rcpt_Gp130_CS"/>
</dbReference>
<protein>
    <submittedName>
        <fullName evidence="14">Leptin receptor</fullName>
    </submittedName>
</protein>
<dbReference type="GO" id="GO:0004896">
    <property type="term" value="F:cytokine receptor activity"/>
    <property type="evidence" value="ECO:0007669"/>
    <property type="project" value="InterPro"/>
</dbReference>
<feature type="transmembrane region" description="Helical" evidence="11">
    <location>
        <begin position="904"/>
        <end position="927"/>
    </location>
</feature>
<comment type="subcellular location">
    <subcellularLocation>
        <location evidence="1">Membrane</location>
        <topology evidence="1">Single-pass type I membrane protein</topology>
    </subcellularLocation>
</comment>
<evidence type="ECO:0000256" key="4">
    <source>
        <dbReference type="ARBA" id="ARBA00022729"/>
    </source>
</evidence>
<keyword evidence="7 11" id="KW-0472">Membrane</keyword>
<organism evidence="13 14">
    <name type="scientific">Thamnophis sirtalis</name>
    <dbReference type="NCBI Taxonomy" id="35019"/>
    <lineage>
        <taxon>Eukaryota</taxon>
        <taxon>Metazoa</taxon>
        <taxon>Chordata</taxon>
        <taxon>Craniata</taxon>
        <taxon>Vertebrata</taxon>
        <taxon>Euteleostomi</taxon>
        <taxon>Lepidosauria</taxon>
        <taxon>Squamata</taxon>
        <taxon>Bifurcata</taxon>
        <taxon>Unidentata</taxon>
        <taxon>Episquamata</taxon>
        <taxon>Toxicofera</taxon>
        <taxon>Serpentes</taxon>
        <taxon>Colubroidea</taxon>
        <taxon>Colubridae</taxon>
        <taxon>Natricinae</taxon>
        <taxon>Thamnophis</taxon>
    </lineage>
</organism>
<keyword evidence="13" id="KW-1185">Reference proteome</keyword>
<reference evidence="14" key="1">
    <citation type="submission" date="2025-08" db="UniProtKB">
        <authorList>
            <consortium name="RefSeq"/>
        </authorList>
    </citation>
    <scope>IDENTIFICATION</scope>
    <source>
        <tissue evidence="14">Skeletal muscle</tissue>
    </source>
</reference>
<evidence type="ECO:0000256" key="3">
    <source>
        <dbReference type="ARBA" id="ARBA00022692"/>
    </source>
</evidence>
<dbReference type="AlphaFoldDB" id="A0A6I9YNK1"/>
<comment type="similarity">
    <text evidence="2">Belongs to the type I cytokine receptor family. Type 2 subfamily.</text>
</comment>
<keyword evidence="8" id="KW-1015">Disulfide bond</keyword>
<dbReference type="Pfam" id="PF18589">
    <property type="entry name" value="ObR_Ig"/>
    <property type="match status" value="2"/>
</dbReference>
<dbReference type="CDD" id="cd00063">
    <property type="entry name" value="FN3"/>
    <property type="match status" value="2"/>
</dbReference>
<accession>A0A6I9YNK1</accession>
<evidence type="ECO:0000256" key="6">
    <source>
        <dbReference type="ARBA" id="ARBA00022989"/>
    </source>
</evidence>
<evidence type="ECO:0000259" key="12">
    <source>
        <dbReference type="PROSITE" id="PS50853"/>
    </source>
</evidence>
<keyword evidence="9 14" id="KW-0675">Receptor</keyword>
<dbReference type="InterPro" id="IPR013783">
    <property type="entry name" value="Ig-like_fold"/>
</dbReference>
<dbReference type="GO" id="GO:0009897">
    <property type="term" value="C:external side of plasma membrane"/>
    <property type="evidence" value="ECO:0007669"/>
    <property type="project" value="TreeGrafter"/>
</dbReference>
<dbReference type="SMART" id="SM00060">
    <property type="entry name" value="FN3"/>
    <property type="match status" value="2"/>
</dbReference>
<keyword evidence="5" id="KW-0677">Repeat</keyword>
<dbReference type="CTD" id="3953"/>
<dbReference type="PANTHER" id="PTHR23037:SF44">
    <property type="entry name" value="LEPTIN RECEPTOR"/>
    <property type="match status" value="1"/>
</dbReference>
<dbReference type="FunFam" id="2.60.40.10:FF:000494">
    <property type="entry name" value="Leptin receptor"/>
    <property type="match status" value="1"/>
</dbReference>
<dbReference type="PROSITE" id="PS01353">
    <property type="entry name" value="HEMATOPO_REC_L_F2"/>
    <property type="match status" value="1"/>
</dbReference>
<dbReference type="SUPFAM" id="SSF49265">
    <property type="entry name" value="Fibronectin type III"/>
    <property type="match status" value="4"/>
</dbReference>
<evidence type="ECO:0000313" key="13">
    <source>
        <dbReference type="Proteomes" id="UP000504617"/>
    </source>
</evidence>
<keyword evidence="6 11" id="KW-1133">Transmembrane helix</keyword>
<gene>
    <name evidence="14" type="primary">LEPR</name>
</gene>
<dbReference type="Proteomes" id="UP000504617">
    <property type="component" value="Unplaced"/>
</dbReference>
<evidence type="ECO:0000256" key="2">
    <source>
        <dbReference type="ARBA" id="ARBA00008921"/>
    </source>
</evidence>
<evidence type="ECO:0000256" key="1">
    <source>
        <dbReference type="ARBA" id="ARBA00004479"/>
    </source>
</evidence>
<evidence type="ECO:0000256" key="11">
    <source>
        <dbReference type="SAM" id="Phobius"/>
    </source>
</evidence>
<keyword evidence="4" id="KW-0732">Signal</keyword>
<feature type="domain" description="Fibronectin type-III" evidence="12">
    <location>
        <begin position="303"/>
        <end position="396"/>
    </location>
</feature>
<feature type="domain" description="Fibronectin type-III" evidence="12">
    <location>
        <begin position="604"/>
        <end position="699"/>
    </location>
</feature>
<dbReference type="InterPro" id="IPR010457">
    <property type="entry name" value="IgC2-like_lig-bd"/>
</dbReference>
<dbReference type="InterPro" id="IPR036116">
    <property type="entry name" value="FN3_sf"/>
</dbReference>
<dbReference type="GeneID" id="106551682"/>
<dbReference type="OrthoDB" id="8964127at2759"/>